<dbReference type="EMBL" id="DS231959">
    <property type="protein sequence ID" value="EDS29112.1"/>
    <property type="molecule type" value="Genomic_DNA"/>
</dbReference>
<dbReference type="EnsemblMetazoa" id="CPIJ007374-RA">
    <property type="protein sequence ID" value="CPIJ007374-PA"/>
    <property type="gene ID" value="CPIJ007374"/>
</dbReference>
<keyword evidence="1" id="KW-0675">Receptor</keyword>
<protein>
    <submittedName>
        <fullName evidence="1">Receptor for activated protein kinase C</fullName>
    </submittedName>
</protein>
<evidence type="ECO:0000313" key="2">
    <source>
        <dbReference type="EnsemblMetazoa" id="CPIJ007374-PA"/>
    </source>
</evidence>
<name>B0WJD8_CULQU</name>
<keyword evidence="3" id="KW-1185">Reference proteome</keyword>
<sequence>MTEMLQLCGQLVGHSGCGTLIAANPKYTDMVLSSSPDKSSTLSSDGNYALSDAWEKTLHL</sequence>
<keyword evidence="1" id="KW-0808">Transferase</keyword>
<evidence type="ECO:0000313" key="1">
    <source>
        <dbReference type="EMBL" id="EDS29112.1"/>
    </source>
</evidence>
<reference evidence="1" key="1">
    <citation type="submission" date="2007-03" db="EMBL/GenBank/DDBJ databases">
        <title>Annotation of Culex pipiens quinquefasciatus.</title>
        <authorList>
            <consortium name="The Broad Institute Genome Sequencing Platform"/>
            <person name="Atkinson P.W."/>
            <person name="Hemingway J."/>
            <person name="Christensen B.M."/>
            <person name="Higgs S."/>
            <person name="Kodira C."/>
            <person name="Hannick L."/>
            <person name="Megy K."/>
            <person name="O'Leary S."/>
            <person name="Pearson M."/>
            <person name="Haas B.J."/>
            <person name="Mauceli E."/>
            <person name="Wortman J.R."/>
            <person name="Lee N.H."/>
            <person name="Guigo R."/>
            <person name="Stanke M."/>
            <person name="Alvarado L."/>
            <person name="Amedeo P."/>
            <person name="Antoine C.H."/>
            <person name="Arensburger P."/>
            <person name="Bidwell S.L."/>
            <person name="Crawford M."/>
            <person name="Camaro F."/>
            <person name="Devon K."/>
            <person name="Engels R."/>
            <person name="Hammond M."/>
            <person name="Howarth C."/>
            <person name="Koehrsen M."/>
            <person name="Lawson D."/>
            <person name="Montgomery P."/>
            <person name="Nene V."/>
            <person name="Nusbaum C."/>
            <person name="Puiu D."/>
            <person name="Romero-Severson J."/>
            <person name="Severson D.W."/>
            <person name="Shumway M."/>
            <person name="Sisk P."/>
            <person name="Stolte C."/>
            <person name="Zeng Q."/>
            <person name="Eisenstadt E."/>
            <person name="Fraser-Liggett C."/>
            <person name="Strausberg R."/>
            <person name="Galagan J."/>
            <person name="Birren B."/>
            <person name="Collins F.H."/>
        </authorList>
    </citation>
    <scope>NUCLEOTIDE SEQUENCE [LARGE SCALE GENOMIC DNA]</scope>
    <source>
        <strain evidence="1">JHB</strain>
    </source>
</reference>
<dbReference type="HOGENOM" id="CLU_2943999_0_0_1"/>
<dbReference type="Proteomes" id="UP000002320">
    <property type="component" value="Unassembled WGS sequence"/>
</dbReference>
<keyword evidence="1" id="KW-0418">Kinase</keyword>
<organism>
    <name type="scientific">Culex quinquefasciatus</name>
    <name type="common">Southern house mosquito</name>
    <name type="synonym">Culex pungens</name>
    <dbReference type="NCBI Taxonomy" id="7176"/>
    <lineage>
        <taxon>Eukaryota</taxon>
        <taxon>Metazoa</taxon>
        <taxon>Ecdysozoa</taxon>
        <taxon>Arthropoda</taxon>
        <taxon>Hexapoda</taxon>
        <taxon>Insecta</taxon>
        <taxon>Pterygota</taxon>
        <taxon>Neoptera</taxon>
        <taxon>Endopterygota</taxon>
        <taxon>Diptera</taxon>
        <taxon>Nematocera</taxon>
        <taxon>Culicoidea</taxon>
        <taxon>Culicidae</taxon>
        <taxon>Culicinae</taxon>
        <taxon>Culicini</taxon>
        <taxon>Culex</taxon>
        <taxon>Culex</taxon>
    </lineage>
</organism>
<dbReference type="AlphaFoldDB" id="B0WJD8"/>
<dbReference type="VEuPathDB" id="VectorBase:CPIJ007374"/>
<reference evidence="2" key="2">
    <citation type="submission" date="2020-05" db="UniProtKB">
        <authorList>
            <consortium name="EnsemblMetazoa"/>
        </authorList>
    </citation>
    <scope>IDENTIFICATION</scope>
    <source>
        <strain evidence="2">JHB</strain>
    </source>
</reference>
<dbReference type="KEGG" id="cqu:CpipJ_CPIJ007374"/>
<dbReference type="STRING" id="7176.B0WJD8"/>
<gene>
    <name evidence="2" type="primary">6039167</name>
    <name evidence="1" type="ORF">CpipJ_CPIJ007374</name>
</gene>
<proteinExistence type="predicted"/>
<dbReference type="GO" id="GO:0016301">
    <property type="term" value="F:kinase activity"/>
    <property type="evidence" value="ECO:0007669"/>
    <property type="project" value="UniProtKB-KW"/>
</dbReference>
<accession>B0WJD8</accession>
<evidence type="ECO:0000313" key="3">
    <source>
        <dbReference type="Proteomes" id="UP000002320"/>
    </source>
</evidence>
<dbReference type="InParanoid" id="B0WJD8"/>